<evidence type="ECO:0000256" key="4">
    <source>
        <dbReference type="ARBA" id="ARBA00022475"/>
    </source>
</evidence>
<dbReference type="Proteomes" id="UP000236546">
    <property type="component" value="Unassembled WGS sequence"/>
</dbReference>
<organism evidence="14 15">
    <name type="scientific">Trichoderma gamsii</name>
    <dbReference type="NCBI Taxonomy" id="398673"/>
    <lineage>
        <taxon>Eukaryota</taxon>
        <taxon>Fungi</taxon>
        <taxon>Dikarya</taxon>
        <taxon>Ascomycota</taxon>
        <taxon>Pezizomycotina</taxon>
        <taxon>Sordariomycetes</taxon>
        <taxon>Hypocreomycetidae</taxon>
        <taxon>Hypocreales</taxon>
        <taxon>Hypocreaceae</taxon>
        <taxon>Trichoderma</taxon>
    </lineage>
</organism>
<dbReference type="PANTHER" id="PTHR24223:SF399">
    <property type="entry name" value="ABC TRANSPORTER ATNG"/>
    <property type="match status" value="1"/>
</dbReference>
<evidence type="ECO:0000256" key="6">
    <source>
        <dbReference type="ARBA" id="ARBA00022741"/>
    </source>
</evidence>
<dbReference type="PROSITE" id="PS50929">
    <property type="entry name" value="ABC_TM1F"/>
    <property type="match status" value="2"/>
</dbReference>
<feature type="transmembrane region" description="Helical" evidence="11">
    <location>
        <begin position="281"/>
        <end position="302"/>
    </location>
</feature>
<feature type="transmembrane region" description="Helical" evidence="11">
    <location>
        <begin position="138"/>
        <end position="159"/>
    </location>
</feature>
<dbReference type="Pfam" id="PF00664">
    <property type="entry name" value="ABC_membrane"/>
    <property type="match status" value="1"/>
</dbReference>
<keyword evidence="6" id="KW-0547">Nucleotide-binding</keyword>
<dbReference type="GO" id="GO:0016887">
    <property type="term" value="F:ATP hydrolysis activity"/>
    <property type="evidence" value="ECO:0007669"/>
    <property type="project" value="InterPro"/>
</dbReference>
<dbReference type="SMART" id="SM00382">
    <property type="entry name" value="AAA"/>
    <property type="match status" value="2"/>
</dbReference>
<evidence type="ECO:0000259" key="12">
    <source>
        <dbReference type="PROSITE" id="PS50893"/>
    </source>
</evidence>
<dbReference type="OrthoDB" id="6500128at2759"/>
<dbReference type="Pfam" id="PF24357">
    <property type="entry name" value="TMD0_ABC"/>
    <property type="match status" value="1"/>
</dbReference>
<dbReference type="SUPFAM" id="SSF90123">
    <property type="entry name" value="ABC transporter transmembrane region"/>
    <property type="match status" value="2"/>
</dbReference>
<feature type="transmembrane region" description="Helical" evidence="11">
    <location>
        <begin position="880"/>
        <end position="905"/>
    </location>
</feature>
<feature type="transmembrane region" description="Helical" evidence="11">
    <location>
        <begin position="314"/>
        <end position="337"/>
    </location>
</feature>
<comment type="caution">
    <text evidence="14">The sequence shown here is derived from an EMBL/GenBank/DDBJ whole genome shotgun (WGS) entry which is preliminary data.</text>
</comment>
<dbReference type="EMBL" id="MTYH01000023">
    <property type="protein sequence ID" value="PNP45827.1"/>
    <property type="molecule type" value="Genomic_DNA"/>
</dbReference>
<keyword evidence="7" id="KW-0067">ATP-binding</keyword>
<feature type="transmembrane region" description="Helical" evidence="11">
    <location>
        <begin position="393"/>
        <end position="413"/>
    </location>
</feature>
<evidence type="ECO:0000256" key="3">
    <source>
        <dbReference type="ARBA" id="ARBA00022448"/>
    </source>
</evidence>
<dbReference type="GO" id="GO:0005524">
    <property type="term" value="F:ATP binding"/>
    <property type="evidence" value="ECO:0007669"/>
    <property type="project" value="UniProtKB-KW"/>
</dbReference>
<feature type="transmembrane region" description="Helical" evidence="11">
    <location>
        <begin position="419"/>
        <end position="436"/>
    </location>
</feature>
<feature type="transmembrane region" description="Helical" evidence="11">
    <location>
        <begin position="31"/>
        <end position="52"/>
    </location>
</feature>
<dbReference type="FunFam" id="1.20.1560.10:FF:000066">
    <property type="entry name" value="ABC multidrug transporter (Eurofung)"/>
    <property type="match status" value="1"/>
</dbReference>
<feature type="transmembrane region" description="Helical" evidence="11">
    <location>
        <begin position="73"/>
        <end position="94"/>
    </location>
</feature>
<evidence type="ECO:0000313" key="15">
    <source>
        <dbReference type="Proteomes" id="UP000236546"/>
    </source>
</evidence>
<sequence>MNISSIPLCAPTADAAFGPVVDAACRDGFDFTLVFEQSIFVLLPAAMLVLLAPLRLLQLRKSPIKVVDQASRIIKLSVTGCLATLQLVLIALWATHHGPARLNSVSVAAASISFISSLMACALSYYEHARSLHPSSLLNIFLLASLLLDAAVLRTVWIALSATSIQAVLTASFALKTALLVLEAREKASHAVGRPTLAPEETSGLYSRAVFAWVAPLLRTGFRRLLRPADLFPLDEEMSVSSLSERFWWHWRKASPSTQASKHRLVLCCIASLRSALFSVIVPRLALLAFTICQPLVLTRFLGFLNDESQSVNVGYGLVGAYGLVYIGIAATQALYWHQNGRCVTMLRGILVSAVFSKVTEVSVDVVDDSAALTLMSSDVDVIGRAMREIHEFWANIIQIAIATWLLSQQIGYAAAGPIIISAISLVATMLVSPLAKKYRVGWLEKTQKRVGITSAMIGHIKSIKMSGLSKHLSDTIAALRVQEIAASKPFRVMSAVTSSVAQVPLLLSPVLAFAMFQGITAATGQVLDPTRMFAALSLITLLAQPLFWVFEVVLDLSAAFGAFDRIQSFLVKSTRDEYRMIEVANTDTSTAVIGEEAGLIELQTFTPLASHSISSNNSHNLTAAIDVEDATFDWSPDRSILSNVTFTLSSGQFALVIGPVASGKTTLLKGLLGEVPHSKGKVYMARGRLSWCEQTPWIMNQTIRDNIIGYSHFDQDLYDQTVKACELEEDFSQLPQGDFTVVGSKGLALSGGQKQRVALARAVYSRPQIALFDDIFSGLDNATSQRIFKIDFLTSADHIIALGREGKIVEQGSFERLSTAGGYVQSLKENKSISVTDAGQDEISSESAAEPSVPKVEYKAKQIEVKDDKRRQTGDSTVYKYYFGSIGTLFIVTLLGLEIIWAFLQSFPTVWLEFWSDSNAQGHNRPGLYLGVYAVLQVVGIFWFALLIWFVLVTIAAKSGLSLHHRLLSAVISAPLSLFTTTDLGAITTRFSQDIGILDNNLPLALVITIASFFGVLARAGLLAASSYYVAISFPFLAALYYLLQRGYLRTSRQLRLLDLEEKAPVYTQFMETLSGISTIRAFGWQKQAVLKNHQLVDRSQPPFYLLIMVQRWLVLVLDLITTALALLVVGFAVKLRGSVSVGLAGVSLVQLISMSETLNMLIQFWTSIETSIGAVARIKQFAEETPNESLSGENQEPPVDWPNRGHVVIRDLEASYGENGDIKALDGVTLDLKPGEKVGVCGRTGSGKSSLLLSILRLLDPSSGTLSIDSIPLNTISREVIRSRLITVAQDQFVLPGTIRQNIDPSSSYPQGTIIEALQAVNLWNVIDARGGLDATFEEDMLSHGQKQLFFLARAVLKKDCGKVVLLDEASSSLDKETEQMVRTTINTHFKYHTVISIAHHLATILDFDRVVVMDKGRVVEVGSPRELLQSPGRSRFKALWEANSRGAIDGE</sequence>
<dbReference type="CDD" id="cd18579">
    <property type="entry name" value="ABC_6TM_ABCC_D1"/>
    <property type="match status" value="1"/>
</dbReference>
<evidence type="ECO:0000256" key="10">
    <source>
        <dbReference type="ARBA" id="ARBA00023180"/>
    </source>
</evidence>
<dbReference type="Pfam" id="PF00005">
    <property type="entry name" value="ABC_tran"/>
    <property type="match status" value="2"/>
</dbReference>
<dbReference type="InterPro" id="IPR044726">
    <property type="entry name" value="ABCC_6TM_D2"/>
</dbReference>
<accession>A0A2K0TJZ0</accession>
<dbReference type="GO" id="GO:0140359">
    <property type="term" value="F:ABC-type transporter activity"/>
    <property type="evidence" value="ECO:0007669"/>
    <property type="project" value="InterPro"/>
</dbReference>
<keyword evidence="3" id="KW-0813">Transport</keyword>
<feature type="domain" description="ABC transporter" evidence="12">
    <location>
        <begin position="1209"/>
        <end position="1443"/>
    </location>
</feature>
<dbReference type="PROSITE" id="PS00211">
    <property type="entry name" value="ABC_TRANSPORTER_1"/>
    <property type="match status" value="2"/>
</dbReference>
<dbReference type="InterPro" id="IPR056227">
    <property type="entry name" value="TMD0_ABC"/>
</dbReference>
<dbReference type="PANTHER" id="PTHR24223">
    <property type="entry name" value="ATP-BINDING CASSETTE SUB-FAMILY C"/>
    <property type="match status" value="1"/>
</dbReference>
<feature type="domain" description="ABC transmembrane type-1" evidence="13">
    <location>
        <begin position="900"/>
        <end position="1172"/>
    </location>
</feature>
<dbReference type="CDD" id="cd03250">
    <property type="entry name" value="ABCC_MRP_domain1"/>
    <property type="match status" value="1"/>
</dbReference>
<dbReference type="Gene3D" id="1.20.1560.10">
    <property type="entry name" value="ABC transporter type 1, transmembrane domain"/>
    <property type="match status" value="2"/>
</dbReference>
<dbReference type="InterPro" id="IPR003439">
    <property type="entry name" value="ABC_transporter-like_ATP-bd"/>
</dbReference>
<feature type="transmembrane region" description="Helical" evidence="11">
    <location>
        <begin position="1029"/>
        <end position="1045"/>
    </location>
</feature>
<dbReference type="PROSITE" id="PS50893">
    <property type="entry name" value="ABC_TRANSPORTER_2"/>
    <property type="match status" value="2"/>
</dbReference>
<dbReference type="Gene3D" id="3.40.50.300">
    <property type="entry name" value="P-loop containing nucleotide triphosphate hydrolases"/>
    <property type="match status" value="2"/>
</dbReference>
<keyword evidence="4" id="KW-1003">Cell membrane</keyword>
<evidence type="ECO:0000256" key="9">
    <source>
        <dbReference type="ARBA" id="ARBA00023136"/>
    </source>
</evidence>
<feature type="domain" description="ABC transmembrane type-1" evidence="13">
    <location>
        <begin position="285"/>
        <end position="559"/>
    </location>
</feature>
<dbReference type="GO" id="GO:0005886">
    <property type="term" value="C:plasma membrane"/>
    <property type="evidence" value="ECO:0007669"/>
    <property type="project" value="UniProtKB-SubCell"/>
</dbReference>
<feature type="transmembrane region" description="Helical" evidence="11">
    <location>
        <begin position="534"/>
        <end position="564"/>
    </location>
</feature>
<comment type="similarity">
    <text evidence="2">Belongs to the ABC transporter superfamily. ABCC family. Conjugate transporter (TC 3.A.1.208) subfamily.</text>
</comment>
<feature type="transmembrane region" description="Helical" evidence="11">
    <location>
        <begin position="1003"/>
        <end position="1023"/>
    </location>
</feature>
<protein>
    <recommendedName>
        <fullName evidence="16">ABC transporter</fullName>
    </recommendedName>
</protein>
<keyword evidence="9 11" id="KW-0472">Membrane</keyword>
<dbReference type="InterPro" id="IPR017871">
    <property type="entry name" value="ABC_transporter-like_CS"/>
</dbReference>
<evidence type="ECO:0000256" key="11">
    <source>
        <dbReference type="SAM" id="Phobius"/>
    </source>
</evidence>
<feature type="transmembrane region" description="Helical" evidence="11">
    <location>
        <begin position="106"/>
        <end position="126"/>
    </location>
</feature>
<dbReference type="InterPro" id="IPR027417">
    <property type="entry name" value="P-loop_NTPase"/>
</dbReference>
<dbReference type="InterPro" id="IPR050173">
    <property type="entry name" value="ABC_transporter_C-like"/>
</dbReference>
<dbReference type="FunFam" id="1.20.1560.10:FF:000055">
    <property type="entry name" value="ABC multidrug transporter (Eurofung)"/>
    <property type="match status" value="1"/>
</dbReference>
<feature type="transmembrane region" description="Helical" evidence="11">
    <location>
        <begin position="504"/>
        <end position="528"/>
    </location>
</feature>
<reference evidence="14 15" key="1">
    <citation type="submission" date="2017-02" db="EMBL/GenBank/DDBJ databases">
        <title>Genomes of Trichoderma spp. with biocontrol activity.</title>
        <authorList>
            <person name="Gardiner D."/>
            <person name="Kazan K."/>
            <person name="Vos C."/>
            <person name="Harvey P."/>
        </authorList>
    </citation>
    <scope>NUCLEOTIDE SEQUENCE [LARGE SCALE GENOMIC DNA]</scope>
    <source>
        <strain evidence="14 15">A5MH</strain>
    </source>
</reference>
<gene>
    <name evidence="14" type="ORF">TGAMA5MH_02567</name>
</gene>
<comment type="subcellular location">
    <subcellularLocation>
        <location evidence="1">Cell membrane</location>
        <topology evidence="1">Multi-pass membrane protein</topology>
    </subcellularLocation>
</comment>
<evidence type="ECO:0000259" key="13">
    <source>
        <dbReference type="PROSITE" id="PS50929"/>
    </source>
</evidence>
<keyword evidence="10" id="KW-0325">Glycoprotein</keyword>
<evidence type="ECO:0000313" key="14">
    <source>
        <dbReference type="EMBL" id="PNP45827.1"/>
    </source>
</evidence>
<feature type="transmembrane region" description="Helical" evidence="11">
    <location>
        <begin position="1114"/>
        <end position="1135"/>
    </location>
</feature>
<proteinExistence type="inferred from homology"/>
<feature type="transmembrane region" description="Helical" evidence="11">
    <location>
        <begin position="933"/>
        <end position="958"/>
    </location>
</feature>
<feature type="transmembrane region" description="Helical" evidence="11">
    <location>
        <begin position="165"/>
        <end position="182"/>
    </location>
</feature>
<name>A0A2K0TJZ0_9HYPO</name>
<evidence type="ECO:0008006" key="16">
    <source>
        <dbReference type="Google" id="ProtNLM"/>
    </source>
</evidence>
<dbReference type="InterPro" id="IPR036640">
    <property type="entry name" value="ABC1_TM_sf"/>
</dbReference>
<dbReference type="SUPFAM" id="SSF52540">
    <property type="entry name" value="P-loop containing nucleoside triphosphate hydrolases"/>
    <property type="match status" value="2"/>
</dbReference>
<keyword evidence="5 11" id="KW-0812">Transmembrane</keyword>
<dbReference type="InterPro" id="IPR044746">
    <property type="entry name" value="ABCC_6TM_D1"/>
</dbReference>
<evidence type="ECO:0000256" key="1">
    <source>
        <dbReference type="ARBA" id="ARBA00004651"/>
    </source>
</evidence>
<dbReference type="CDD" id="cd18580">
    <property type="entry name" value="ABC_6TM_ABCC_D2"/>
    <property type="match status" value="1"/>
</dbReference>
<evidence type="ECO:0000256" key="8">
    <source>
        <dbReference type="ARBA" id="ARBA00022989"/>
    </source>
</evidence>
<dbReference type="InterPro" id="IPR011527">
    <property type="entry name" value="ABC1_TM_dom"/>
</dbReference>
<keyword evidence="8 11" id="KW-1133">Transmembrane helix</keyword>
<feature type="domain" description="ABC transporter" evidence="12">
    <location>
        <begin position="626"/>
        <end position="864"/>
    </location>
</feature>
<evidence type="ECO:0000256" key="7">
    <source>
        <dbReference type="ARBA" id="ARBA00022840"/>
    </source>
</evidence>
<dbReference type="InterPro" id="IPR003593">
    <property type="entry name" value="AAA+_ATPase"/>
</dbReference>
<evidence type="ECO:0000256" key="2">
    <source>
        <dbReference type="ARBA" id="ARBA00009726"/>
    </source>
</evidence>
<dbReference type="FunFam" id="3.40.50.300:FF:002145">
    <property type="entry name" value="ABC transporter (MsbA subfamily)"/>
    <property type="match status" value="1"/>
</dbReference>
<evidence type="ECO:0000256" key="5">
    <source>
        <dbReference type="ARBA" id="ARBA00022692"/>
    </source>
</evidence>